<dbReference type="AlphaFoldDB" id="A0A941DJI8"/>
<dbReference type="SUPFAM" id="SSF47413">
    <property type="entry name" value="lambda repressor-like DNA-binding domains"/>
    <property type="match status" value="1"/>
</dbReference>
<dbReference type="Proteomes" id="UP000680067">
    <property type="component" value="Unassembled WGS sequence"/>
</dbReference>
<keyword evidence="3" id="KW-1185">Reference proteome</keyword>
<evidence type="ECO:0000313" key="3">
    <source>
        <dbReference type="Proteomes" id="UP000680067"/>
    </source>
</evidence>
<comment type="caution">
    <text evidence="2">The sequence shown here is derived from an EMBL/GenBank/DDBJ whole genome shotgun (WGS) entry which is preliminary data.</text>
</comment>
<dbReference type="EMBL" id="JAGSPN010000001">
    <property type="protein sequence ID" value="MBR7780739.1"/>
    <property type="molecule type" value="Genomic_DNA"/>
</dbReference>
<proteinExistence type="predicted"/>
<organism evidence="2 3">
    <name type="scientific">Undibacterium luofuense</name>
    <dbReference type="NCBI Taxonomy" id="2828733"/>
    <lineage>
        <taxon>Bacteria</taxon>
        <taxon>Pseudomonadati</taxon>
        <taxon>Pseudomonadota</taxon>
        <taxon>Betaproteobacteria</taxon>
        <taxon>Burkholderiales</taxon>
        <taxon>Oxalobacteraceae</taxon>
        <taxon>Undibacterium</taxon>
    </lineage>
</organism>
<dbReference type="Gene3D" id="1.10.260.40">
    <property type="entry name" value="lambda repressor-like DNA-binding domains"/>
    <property type="match status" value="1"/>
</dbReference>
<name>A0A941DJI8_9BURK</name>
<dbReference type="InterPro" id="IPR055172">
    <property type="entry name" value="HTH_RsaL-like"/>
</dbReference>
<dbReference type="CDD" id="cd00093">
    <property type="entry name" value="HTH_XRE"/>
    <property type="match status" value="1"/>
</dbReference>
<dbReference type="RefSeq" id="WP_212686124.1">
    <property type="nucleotide sequence ID" value="NZ_JAGSPN010000001.1"/>
</dbReference>
<gene>
    <name evidence="2" type="ORF">KDM89_01175</name>
</gene>
<dbReference type="Pfam" id="PF22495">
    <property type="entry name" value="HTH_92"/>
    <property type="match status" value="1"/>
</dbReference>
<sequence length="91" mass="10137">MKDFSHPEKNPALSGMNFRQLRLQRGETQTQFWQRFGVSQSCGSRIEKAGSAPLSVAMLVSLYVSGSIPEHLLQQVMDICSKRGGNPHIMC</sequence>
<dbReference type="InterPro" id="IPR010982">
    <property type="entry name" value="Lambda_DNA-bd_dom_sf"/>
</dbReference>
<evidence type="ECO:0000313" key="2">
    <source>
        <dbReference type="EMBL" id="MBR7780739.1"/>
    </source>
</evidence>
<evidence type="ECO:0000259" key="1">
    <source>
        <dbReference type="Pfam" id="PF22495"/>
    </source>
</evidence>
<dbReference type="InterPro" id="IPR001387">
    <property type="entry name" value="Cro/C1-type_HTH"/>
</dbReference>
<dbReference type="GO" id="GO:0003677">
    <property type="term" value="F:DNA binding"/>
    <property type="evidence" value="ECO:0007669"/>
    <property type="project" value="InterPro"/>
</dbReference>
<accession>A0A941DJI8</accession>
<reference evidence="2" key="1">
    <citation type="submission" date="2021-04" db="EMBL/GenBank/DDBJ databases">
        <title>novel species isolated from subtropical streams in China.</title>
        <authorList>
            <person name="Lu H."/>
        </authorList>
    </citation>
    <scope>NUCLEOTIDE SEQUENCE</scope>
    <source>
        <strain evidence="2">LFS511W</strain>
    </source>
</reference>
<protein>
    <submittedName>
        <fullName evidence="2">Helix-turn-helix transcriptional regulator</fullName>
    </submittedName>
</protein>
<feature type="domain" description="RsaL-like HTH" evidence="1">
    <location>
        <begin position="19"/>
        <end position="63"/>
    </location>
</feature>